<dbReference type="RefSeq" id="WP_344044082.1">
    <property type="nucleotide sequence ID" value="NZ_BAAAKE010000058.1"/>
</dbReference>
<dbReference type="InterPro" id="IPR023809">
    <property type="entry name" value="Thiopep_bacteriocin_synth_dom"/>
</dbReference>
<gene>
    <name evidence="2" type="ORF">ACFPFM_27800</name>
</gene>
<evidence type="ECO:0000313" key="3">
    <source>
        <dbReference type="Proteomes" id="UP001595833"/>
    </source>
</evidence>
<organism evidence="2 3">
    <name type="scientific">Saccharothrix xinjiangensis</name>
    <dbReference type="NCBI Taxonomy" id="204798"/>
    <lineage>
        <taxon>Bacteria</taxon>
        <taxon>Bacillati</taxon>
        <taxon>Actinomycetota</taxon>
        <taxon>Actinomycetes</taxon>
        <taxon>Pseudonocardiales</taxon>
        <taxon>Pseudonocardiaceae</taxon>
        <taxon>Saccharothrix</taxon>
    </lineage>
</organism>
<dbReference type="EMBL" id="JBHSJB010000027">
    <property type="protein sequence ID" value="MFC5057536.1"/>
    <property type="molecule type" value="Genomic_DNA"/>
</dbReference>
<reference evidence="3" key="1">
    <citation type="journal article" date="2019" name="Int. J. Syst. Evol. Microbiol.">
        <title>The Global Catalogue of Microorganisms (GCM) 10K type strain sequencing project: providing services to taxonomists for standard genome sequencing and annotation.</title>
        <authorList>
            <consortium name="The Broad Institute Genomics Platform"/>
            <consortium name="The Broad Institute Genome Sequencing Center for Infectious Disease"/>
            <person name="Wu L."/>
            <person name="Ma J."/>
        </authorList>
    </citation>
    <scope>NUCLEOTIDE SEQUENCE [LARGE SCALE GENOMIC DNA]</scope>
    <source>
        <strain evidence="3">KCTC 12848</strain>
    </source>
</reference>
<name>A0ABV9YA64_9PSEU</name>
<sequence>MGERSVPLADLLAGCLRMIEGNDPGPADPELAEAQRAFLAAGLGALAAPARERRWVQVGLSPAPEHRAPLCGELHDFARDLLDGGAATAFFFMHKEPGLRVRFQAPPGGREALRERVLRWADRLAAGGVTRTVVPAVYEAEAGLFGGRSSMPYAHELFTADSLAWLRVHHRGGVPAWVVSLAMVRAVLDGLSVVGWEDRDVWDRVRSEAGRRLPDGVGGQPGLDTAVRGIRLLWQDQDRLVGSLPDWARQVVARHRERALDVGARWRAGFFDGRDTGAGPRHALAFHVVFHWNRAALSAERQMLLAEALGTSEPGRG</sequence>
<dbReference type="Proteomes" id="UP001595833">
    <property type="component" value="Unassembled WGS sequence"/>
</dbReference>
<evidence type="ECO:0000259" key="1">
    <source>
        <dbReference type="Pfam" id="PF14028"/>
    </source>
</evidence>
<comment type="caution">
    <text evidence="2">The sequence shown here is derived from an EMBL/GenBank/DDBJ whole genome shotgun (WGS) entry which is preliminary data.</text>
</comment>
<accession>A0ABV9YA64</accession>
<feature type="domain" description="Thiopeptide-type bacteriocin biosynthesis" evidence="1">
    <location>
        <begin position="60"/>
        <end position="309"/>
    </location>
</feature>
<dbReference type="NCBIfam" id="TIGR03891">
    <property type="entry name" value="thiopep_ocin"/>
    <property type="match status" value="1"/>
</dbReference>
<proteinExistence type="predicted"/>
<dbReference type="Pfam" id="PF14028">
    <property type="entry name" value="Lant_dehydr_C"/>
    <property type="match status" value="1"/>
</dbReference>
<protein>
    <submittedName>
        <fullName evidence="2">Thiopeptide-type bacteriocin biosynthesis protein</fullName>
    </submittedName>
</protein>
<evidence type="ECO:0000313" key="2">
    <source>
        <dbReference type="EMBL" id="MFC5057536.1"/>
    </source>
</evidence>
<keyword evidence="3" id="KW-1185">Reference proteome</keyword>